<reference evidence="2 3" key="1">
    <citation type="submission" date="2016-10" db="EMBL/GenBank/DDBJ databases">
        <authorList>
            <person name="de Groot N.N."/>
        </authorList>
    </citation>
    <scope>NUCLEOTIDE SEQUENCE [LARGE SCALE GENOMIC DNA]</scope>
    <source>
        <strain evidence="2 3">DSM 21633</strain>
    </source>
</reference>
<dbReference type="Gene3D" id="3.10.400.10">
    <property type="entry name" value="Sulfate adenylyltransferase"/>
    <property type="match status" value="1"/>
</dbReference>
<feature type="domain" description="ASCH" evidence="1">
    <location>
        <begin position="30"/>
        <end position="153"/>
    </location>
</feature>
<gene>
    <name evidence="2" type="ORF">SAMN05216362_11328</name>
</gene>
<dbReference type="InterPro" id="IPR009326">
    <property type="entry name" value="DUF984"/>
</dbReference>
<dbReference type="Pfam" id="PF04266">
    <property type="entry name" value="ASCH"/>
    <property type="match status" value="1"/>
</dbReference>
<evidence type="ECO:0000313" key="3">
    <source>
        <dbReference type="Proteomes" id="UP000199427"/>
    </source>
</evidence>
<dbReference type="SUPFAM" id="SSF88697">
    <property type="entry name" value="PUA domain-like"/>
    <property type="match status" value="1"/>
</dbReference>
<evidence type="ECO:0000313" key="2">
    <source>
        <dbReference type="EMBL" id="SEQ41664.1"/>
    </source>
</evidence>
<sequence>MNEKSVKNLWQNFLSTLNPEEAKHATYEAWAFGDGPELANELAQLVKSGDKTATCSLYQSYIDENEELPKVGEYNIITDWDGQPILITRTMKVELIPFNEVTKEFAYKEGEGDKSYDYWRREHIKFFNRELADKNQTFEEKMYVVCEEFKVVYEG</sequence>
<name>A0A1H9FUV5_9BACI</name>
<keyword evidence="3" id="KW-1185">Reference proteome</keyword>
<dbReference type="RefSeq" id="WP_177176349.1">
    <property type="nucleotide sequence ID" value="NZ_FOES01000013.1"/>
</dbReference>
<dbReference type="AlphaFoldDB" id="A0A1H9FUV5"/>
<protein>
    <submittedName>
        <fullName evidence="2">Uncharacterized protein YhfF</fullName>
    </submittedName>
</protein>
<accession>A0A1H9FUV5</accession>
<dbReference type="Proteomes" id="UP000199427">
    <property type="component" value="Unassembled WGS sequence"/>
</dbReference>
<dbReference type="InterPro" id="IPR015947">
    <property type="entry name" value="PUA-like_sf"/>
</dbReference>
<dbReference type="PANTHER" id="PTHR39203">
    <property type="entry name" value="CYTOPLASMIC PROTEIN-RELATED"/>
    <property type="match status" value="1"/>
</dbReference>
<proteinExistence type="predicted"/>
<dbReference type="EMBL" id="FOES01000013">
    <property type="protein sequence ID" value="SEQ41664.1"/>
    <property type="molecule type" value="Genomic_DNA"/>
</dbReference>
<dbReference type="CDD" id="cd06553">
    <property type="entry name" value="ASCH_Ef3133_like"/>
    <property type="match status" value="1"/>
</dbReference>
<dbReference type="PIRSF" id="PIRSF021320">
    <property type="entry name" value="DUF984"/>
    <property type="match status" value="1"/>
</dbReference>
<dbReference type="STRING" id="571933.SAMN05216362_11328"/>
<evidence type="ECO:0000259" key="1">
    <source>
        <dbReference type="SMART" id="SM01022"/>
    </source>
</evidence>
<dbReference type="SMART" id="SM01022">
    <property type="entry name" value="ASCH"/>
    <property type="match status" value="1"/>
</dbReference>
<dbReference type="PANTHER" id="PTHR39203:SF1">
    <property type="entry name" value="CYTOPLASMIC PROTEIN"/>
    <property type="match status" value="1"/>
</dbReference>
<organism evidence="2 3">
    <name type="scientific">Piscibacillus halophilus</name>
    <dbReference type="NCBI Taxonomy" id="571933"/>
    <lineage>
        <taxon>Bacteria</taxon>
        <taxon>Bacillati</taxon>
        <taxon>Bacillota</taxon>
        <taxon>Bacilli</taxon>
        <taxon>Bacillales</taxon>
        <taxon>Bacillaceae</taxon>
        <taxon>Piscibacillus</taxon>
    </lineage>
</organism>
<dbReference type="InterPro" id="IPR007374">
    <property type="entry name" value="ASCH_domain"/>
</dbReference>